<feature type="region of interest" description="Disordered" evidence="18">
    <location>
        <begin position="1492"/>
        <end position="1567"/>
    </location>
</feature>
<evidence type="ECO:0000256" key="7">
    <source>
        <dbReference type="ARBA" id="ARBA00022737"/>
    </source>
</evidence>
<dbReference type="InterPro" id="IPR011009">
    <property type="entry name" value="Kinase-like_dom_sf"/>
</dbReference>
<keyword evidence="12 19" id="KW-0472">Membrane</keyword>
<dbReference type="Gene3D" id="2.120.10.30">
    <property type="entry name" value="TolB, C-terminal domain"/>
    <property type="match status" value="2"/>
</dbReference>
<feature type="domain" description="Fibronectin type-III" evidence="22">
    <location>
        <begin position="217"/>
        <end position="315"/>
    </location>
</feature>
<protein>
    <recommendedName>
        <fullName evidence="3">receptor protein-tyrosine kinase</fullName>
        <ecNumber evidence="3">2.7.10.1</ecNumber>
    </recommendedName>
</protein>
<evidence type="ECO:0000256" key="12">
    <source>
        <dbReference type="ARBA" id="ARBA00023136"/>
    </source>
</evidence>
<keyword evidence="20" id="KW-0732">Signal</keyword>
<feature type="domain" description="Fibronectin type-III" evidence="22">
    <location>
        <begin position="650"/>
        <end position="742"/>
    </location>
</feature>
<dbReference type="GO" id="GO:0043235">
    <property type="term" value="C:receptor complex"/>
    <property type="evidence" value="ECO:0007669"/>
    <property type="project" value="TreeGrafter"/>
</dbReference>
<comment type="catalytic activity">
    <reaction evidence="16">
        <text>L-tyrosyl-[protein] + ATP = O-phospho-L-tyrosyl-[protein] + ADP + H(+)</text>
        <dbReference type="Rhea" id="RHEA:10596"/>
        <dbReference type="Rhea" id="RHEA-COMP:10136"/>
        <dbReference type="Rhea" id="RHEA-COMP:20101"/>
        <dbReference type="ChEBI" id="CHEBI:15378"/>
        <dbReference type="ChEBI" id="CHEBI:30616"/>
        <dbReference type="ChEBI" id="CHEBI:46858"/>
        <dbReference type="ChEBI" id="CHEBI:61978"/>
        <dbReference type="ChEBI" id="CHEBI:456216"/>
        <dbReference type="EC" id="2.7.10.1"/>
    </reaction>
</comment>
<dbReference type="Gene3D" id="2.60.40.10">
    <property type="entry name" value="Immunoglobulins"/>
    <property type="match status" value="3"/>
</dbReference>
<dbReference type="EC" id="2.7.10.1" evidence="3"/>
<feature type="binding site" evidence="17">
    <location>
        <position position="1235"/>
    </location>
    <ligand>
        <name>ATP</name>
        <dbReference type="ChEBI" id="CHEBI:30616"/>
    </ligand>
</feature>
<proteinExistence type="predicted"/>
<dbReference type="SMART" id="SM00219">
    <property type="entry name" value="TyrKc"/>
    <property type="match status" value="1"/>
</dbReference>
<dbReference type="InterPro" id="IPR003961">
    <property type="entry name" value="FN3_dom"/>
</dbReference>
<feature type="region of interest" description="Disordered" evidence="18">
    <location>
        <begin position="202"/>
        <end position="223"/>
    </location>
</feature>
<sequence length="1678" mass="186998">MRGVGLSLVCFSVGLLVALASESRLVKRELDVPFVEIEDYDPAPCAEEYCAGNRMCARGCDVWRGQDLMNGTCETFCARRFPTKPRDNRSMVDCRNGCNYSLSVHIRRVEEWCKIEWMEPQTENDITHYSMNLATSASIPEGVLAHLQWTDVPENGSRNWRFYQPDIVLTHGHENATVLGLRPYTYYTFRLIVRITPGKNVTSRPSMEYRTKPFGAPSDAPKMKAKAGSPYEISVTWDPPNYPNDAIVGYVLSITSRGGHPVRGYPKLVSTLANVNNFTFSNLDPGTQYTVSIQAANLGTIDPKVGIRNNNLGPSDRISLITPFLTGDPQHHGLDPHSALYASQQQISRNPNLLVPFFMDDQVVYPFRPNSTAPEAMVESDSPAAFRDFVYDTRRKSVFVANNAGEILILDLVGKTERVAYKNNSLRISHMAYDWMRGHVYFLNKPELIRCIMMPEGPVKCQVMAILQMNTTKIIVDPINGYIVWLASERYGSTFLRSPLPTGTPDPEQFRKSTETLLHFNNIVSSFEMTFEDCRIFFPQVSRTENGAVDSKSESYMRAFACNNNSNSAGRAQLLLHNTNLPPAAKYHRMIDFIYQPTPPTELPFFCGFNATTLFQSSPSPAEFQHTGARWVAMRSFNRHSQPLPKPINAPHRVRIHLTDPTTITVSWQLPLVPSWQSSGAWNAWAYNVRVSGQPEVQISNSTEIRLNNVQSDTVYSVAVQALGVEQAGPWSSIVNVRTYVQNYTSPQIIVAAGNKVTAKALDEPNLENLLAIGSELDGVTDIVWGSDFTGLYKAQSELLLQPKTSQHFHAVVLLDAVGISYDWIGRQFYWALPAARIIQRGALNEASHVKENVVTETAANVFHVVLDPLRGSMYWCSESVLETSKLNGQNREKLMELSRISKDRITALAIDDRARKIYVVVQREDGTEVLTRSVVPSTGEEERLVSVGVYPAATSFGGGRVSVFEGRFVWRDGQGLAVRNLALPTDTLRYHDSDSLHAFVIAPQYDDELRELNRTYSDFQVVPSAVSGTEIELLEDGPHVVIAWPASVTGNYGTVQYDVTVRDMHDKELVSKRVTSAKVSVPNITADANLLVSVQPLTEWHSGSVTVRRFGATAVSGDDRVVIFVMIGICFAVAFCGCVAFYAYLRLRTRRKRNSARATPIDGNRRNWDVKSPLSDNATYELDELDIDNIPQLDRNRITFGQRLGQGAFGEVCQATAQDLCIALPGLAEVAVKKLHIDDDPRKDNRKEFLKEAHFMSQIHHKNLLKIYGICFEEEPCYIVMEYMDGGDLLRLLKASRARPGVPGTQPMLTMPDLLVACRDIAAGCGYLQDNNMIHRDLAARNCLVSRQSGSLVVKIGDFGLAREVLRKKYYRRVNRKALLPVRWMAPESLLDDIHTSESDVWSYGVVMWEIMTLGGNPYTGVDNDDVADVIKRGGSPFDFSGPLGGVPISINNLMAQCWKEDPNERPSFKTCLQFTESSLAVAIRRAESDVIEDEDEEKEYGVTEKDLPSLANSPNLSGKGGSCPNLPRDDPTRARNEYRNRSRSDQNRDSFGSNDSGLVVTPRPHVHPTAFPMPAPLFPVPVVAARPNPPPPEAGNIITVDENGYLPIRPELRTLPYLSVMNPWSGGGGSSTPVDARQNSPESSRQPTTVVSYVNTRPENVPDDVATDPYCNFMLI</sequence>
<keyword evidence="9 23" id="KW-0418">Kinase</keyword>
<evidence type="ECO:0000313" key="24">
    <source>
        <dbReference type="Proteomes" id="UP000192578"/>
    </source>
</evidence>
<evidence type="ECO:0000256" key="16">
    <source>
        <dbReference type="ARBA" id="ARBA00051243"/>
    </source>
</evidence>
<feature type="region of interest" description="Disordered" evidence="18">
    <location>
        <begin position="1629"/>
        <end position="1650"/>
    </location>
</feature>
<feature type="compositionally biased region" description="Polar residues" evidence="18">
    <location>
        <begin position="1633"/>
        <end position="1650"/>
    </location>
</feature>
<feature type="domain" description="Protein kinase" evidence="21">
    <location>
        <begin position="1199"/>
        <end position="1481"/>
    </location>
</feature>
<accession>A0A1W0WCK2</accession>
<dbReference type="GO" id="GO:0032006">
    <property type="term" value="P:regulation of TOR signaling"/>
    <property type="evidence" value="ECO:0007669"/>
    <property type="project" value="TreeGrafter"/>
</dbReference>
<evidence type="ECO:0000256" key="5">
    <source>
        <dbReference type="ARBA" id="ARBA00022679"/>
    </source>
</evidence>
<comment type="subcellular location">
    <subcellularLocation>
        <location evidence="2">Endomembrane system</location>
    </subcellularLocation>
    <subcellularLocation>
        <location evidence="1">Membrane</location>
        <topology evidence="1">Single-pass membrane protein</topology>
    </subcellularLocation>
</comment>
<evidence type="ECO:0000256" key="20">
    <source>
        <dbReference type="SAM" id="SignalP"/>
    </source>
</evidence>
<dbReference type="PRINTS" id="PR00109">
    <property type="entry name" value="TYRKINASE"/>
</dbReference>
<dbReference type="Pfam" id="PF00041">
    <property type="entry name" value="fn3"/>
    <property type="match status" value="1"/>
</dbReference>
<keyword evidence="4" id="KW-0597">Phosphoprotein</keyword>
<dbReference type="InterPro" id="IPR020635">
    <property type="entry name" value="Tyr_kinase_cat_dom"/>
</dbReference>
<dbReference type="PROSITE" id="PS50853">
    <property type="entry name" value="FN3"/>
    <property type="match status" value="2"/>
</dbReference>
<dbReference type="GO" id="GO:0030182">
    <property type="term" value="P:neuron differentiation"/>
    <property type="evidence" value="ECO:0007669"/>
    <property type="project" value="UniProtKB-ARBA"/>
</dbReference>
<keyword evidence="11 19" id="KW-1133">Transmembrane helix</keyword>
<dbReference type="InterPro" id="IPR050122">
    <property type="entry name" value="RTK"/>
</dbReference>
<dbReference type="GO" id="GO:0005524">
    <property type="term" value="F:ATP binding"/>
    <property type="evidence" value="ECO:0007669"/>
    <property type="project" value="UniProtKB-UniRule"/>
</dbReference>
<reference evidence="24" key="1">
    <citation type="submission" date="2017-01" db="EMBL/GenBank/DDBJ databases">
        <title>Comparative genomics of anhydrobiosis in the tardigrade Hypsibius dujardini.</title>
        <authorList>
            <person name="Yoshida Y."/>
            <person name="Koutsovoulos G."/>
            <person name="Laetsch D."/>
            <person name="Stevens L."/>
            <person name="Kumar S."/>
            <person name="Horikawa D."/>
            <person name="Ishino K."/>
            <person name="Komine S."/>
            <person name="Tomita M."/>
            <person name="Blaxter M."/>
            <person name="Arakawa K."/>
        </authorList>
    </citation>
    <scope>NUCLEOTIDE SEQUENCE [LARGE SCALE GENOMIC DNA]</scope>
    <source>
        <strain evidence="24">Z151</strain>
    </source>
</reference>
<dbReference type="FunFam" id="1.10.510.10:FF:001512">
    <property type="entry name" value="Receptor tyrosine-protein kinase erbB-2"/>
    <property type="match status" value="1"/>
</dbReference>
<name>A0A1W0WCK2_HYPEX</name>
<dbReference type="SUPFAM" id="SSF63825">
    <property type="entry name" value="YWTD domain"/>
    <property type="match status" value="2"/>
</dbReference>
<dbReference type="PROSITE" id="PS00109">
    <property type="entry name" value="PROTEIN_KINASE_TYR"/>
    <property type="match status" value="1"/>
</dbReference>
<dbReference type="InterPro" id="IPR011042">
    <property type="entry name" value="6-blade_b-propeller_TolB-like"/>
</dbReference>
<keyword evidence="15" id="KW-0325">Glycoprotein</keyword>
<feature type="signal peptide" evidence="20">
    <location>
        <begin position="1"/>
        <end position="20"/>
    </location>
</feature>
<feature type="transmembrane region" description="Helical" evidence="19">
    <location>
        <begin position="1122"/>
        <end position="1146"/>
    </location>
</feature>
<keyword evidence="8 17" id="KW-0547">Nucleotide-binding</keyword>
<evidence type="ECO:0000256" key="4">
    <source>
        <dbReference type="ARBA" id="ARBA00022553"/>
    </source>
</evidence>
<dbReference type="Proteomes" id="UP000192578">
    <property type="component" value="Unassembled WGS sequence"/>
</dbReference>
<dbReference type="InterPro" id="IPR017441">
    <property type="entry name" value="Protein_kinase_ATP_BS"/>
</dbReference>
<dbReference type="GO" id="GO:0012505">
    <property type="term" value="C:endomembrane system"/>
    <property type="evidence" value="ECO:0007669"/>
    <property type="project" value="UniProtKB-SubCell"/>
</dbReference>
<dbReference type="PANTHER" id="PTHR24416:SF527">
    <property type="entry name" value="PROTO-ONCOGENE TYROSINE-PROTEIN KINASE ROS"/>
    <property type="match status" value="1"/>
</dbReference>
<comment type="caution">
    <text evidence="23">The sequence shown here is derived from an EMBL/GenBank/DDBJ whole genome shotgun (WGS) entry which is preliminary data.</text>
</comment>
<keyword evidence="13" id="KW-0829">Tyrosine-protein kinase</keyword>
<keyword evidence="5" id="KW-0808">Transferase</keyword>
<dbReference type="GO" id="GO:0007169">
    <property type="term" value="P:cell surface receptor protein tyrosine kinase signaling pathway"/>
    <property type="evidence" value="ECO:0007669"/>
    <property type="project" value="TreeGrafter"/>
</dbReference>
<dbReference type="InterPro" id="IPR036116">
    <property type="entry name" value="FN3_sf"/>
</dbReference>
<evidence type="ECO:0000256" key="18">
    <source>
        <dbReference type="SAM" id="MobiDB-lite"/>
    </source>
</evidence>
<evidence type="ECO:0000256" key="1">
    <source>
        <dbReference type="ARBA" id="ARBA00004167"/>
    </source>
</evidence>
<dbReference type="SMART" id="SM00060">
    <property type="entry name" value="FN3"/>
    <property type="match status" value="4"/>
</dbReference>
<keyword evidence="7" id="KW-0677">Repeat</keyword>
<dbReference type="PROSITE" id="PS50011">
    <property type="entry name" value="PROTEIN_KINASE_DOM"/>
    <property type="match status" value="1"/>
</dbReference>
<dbReference type="PROSITE" id="PS00107">
    <property type="entry name" value="PROTEIN_KINASE_ATP"/>
    <property type="match status" value="1"/>
</dbReference>
<evidence type="ECO:0000256" key="13">
    <source>
        <dbReference type="ARBA" id="ARBA00023137"/>
    </source>
</evidence>
<dbReference type="GO" id="GO:0048468">
    <property type="term" value="P:cell development"/>
    <property type="evidence" value="ECO:0007669"/>
    <property type="project" value="UniProtKB-ARBA"/>
</dbReference>
<dbReference type="SUPFAM" id="SSF56112">
    <property type="entry name" value="Protein kinase-like (PK-like)"/>
    <property type="match status" value="1"/>
</dbReference>
<evidence type="ECO:0000313" key="23">
    <source>
        <dbReference type="EMBL" id="OQV12941.1"/>
    </source>
</evidence>
<keyword evidence="6 19" id="KW-0812">Transmembrane</keyword>
<keyword evidence="24" id="KW-1185">Reference proteome</keyword>
<dbReference type="OrthoDB" id="546826at2759"/>
<evidence type="ECO:0000256" key="14">
    <source>
        <dbReference type="ARBA" id="ARBA00023170"/>
    </source>
</evidence>
<dbReference type="InterPro" id="IPR001245">
    <property type="entry name" value="Ser-Thr/Tyr_kinase_cat_dom"/>
</dbReference>
<evidence type="ECO:0000256" key="10">
    <source>
        <dbReference type="ARBA" id="ARBA00022840"/>
    </source>
</evidence>
<dbReference type="Gene3D" id="1.10.510.10">
    <property type="entry name" value="Transferase(Phosphotransferase) domain 1"/>
    <property type="match status" value="1"/>
</dbReference>
<feature type="compositionally biased region" description="Basic and acidic residues" evidence="18">
    <location>
        <begin position="1529"/>
        <end position="1550"/>
    </location>
</feature>
<gene>
    <name evidence="23" type="ORF">BV898_12776</name>
</gene>
<evidence type="ECO:0000256" key="2">
    <source>
        <dbReference type="ARBA" id="ARBA00004308"/>
    </source>
</evidence>
<dbReference type="GO" id="GO:0050793">
    <property type="term" value="P:regulation of developmental process"/>
    <property type="evidence" value="ECO:0007669"/>
    <property type="project" value="UniProtKB-ARBA"/>
</dbReference>
<dbReference type="InterPro" id="IPR013783">
    <property type="entry name" value="Ig-like_fold"/>
</dbReference>
<evidence type="ECO:0000256" key="19">
    <source>
        <dbReference type="SAM" id="Phobius"/>
    </source>
</evidence>
<evidence type="ECO:0000256" key="11">
    <source>
        <dbReference type="ARBA" id="ARBA00022989"/>
    </source>
</evidence>
<feature type="chain" id="PRO_5013229754" description="receptor protein-tyrosine kinase" evidence="20">
    <location>
        <begin position="21"/>
        <end position="1678"/>
    </location>
</feature>
<evidence type="ECO:0000256" key="6">
    <source>
        <dbReference type="ARBA" id="ARBA00022692"/>
    </source>
</evidence>
<keyword evidence="14" id="KW-0675">Receptor</keyword>
<dbReference type="CDD" id="cd00063">
    <property type="entry name" value="FN3"/>
    <property type="match status" value="2"/>
</dbReference>
<keyword evidence="10 17" id="KW-0067">ATP-binding</keyword>
<dbReference type="EMBL" id="MTYJ01000133">
    <property type="protein sequence ID" value="OQV12941.1"/>
    <property type="molecule type" value="Genomic_DNA"/>
</dbReference>
<dbReference type="InterPro" id="IPR000719">
    <property type="entry name" value="Prot_kinase_dom"/>
</dbReference>
<organism evidence="23 24">
    <name type="scientific">Hypsibius exemplaris</name>
    <name type="common">Freshwater tardigrade</name>
    <dbReference type="NCBI Taxonomy" id="2072580"/>
    <lineage>
        <taxon>Eukaryota</taxon>
        <taxon>Metazoa</taxon>
        <taxon>Ecdysozoa</taxon>
        <taxon>Tardigrada</taxon>
        <taxon>Eutardigrada</taxon>
        <taxon>Parachela</taxon>
        <taxon>Hypsibioidea</taxon>
        <taxon>Hypsibiidae</taxon>
        <taxon>Hypsibius</taxon>
    </lineage>
</organism>
<dbReference type="InterPro" id="IPR008266">
    <property type="entry name" value="Tyr_kinase_AS"/>
</dbReference>
<evidence type="ECO:0000256" key="3">
    <source>
        <dbReference type="ARBA" id="ARBA00011902"/>
    </source>
</evidence>
<evidence type="ECO:0000259" key="21">
    <source>
        <dbReference type="PROSITE" id="PS50011"/>
    </source>
</evidence>
<evidence type="ECO:0000256" key="17">
    <source>
        <dbReference type="PROSITE-ProRule" id="PRU10141"/>
    </source>
</evidence>
<dbReference type="GO" id="GO:0005886">
    <property type="term" value="C:plasma membrane"/>
    <property type="evidence" value="ECO:0007669"/>
    <property type="project" value="TreeGrafter"/>
</dbReference>
<dbReference type="CDD" id="cd00192">
    <property type="entry name" value="PTKc"/>
    <property type="match status" value="1"/>
</dbReference>
<dbReference type="PANTHER" id="PTHR24416">
    <property type="entry name" value="TYROSINE-PROTEIN KINASE RECEPTOR"/>
    <property type="match status" value="1"/>
</dbReference>
<dbReference type="InterPro" id="IPR000033">
    <property type="entry name" value="LDLR_classB_rpt"/>
</dbReference>
<evidence type="ECO:0000256" key="9">
    <source>
        <dbReference type="ARBA" id="ARBA00022777"/>
    </source>
</evidence>
<evidence type="ECO:0000259" key="22">
    <source>
        <dbReference type="PROSITE" id="PS50853"/>
    </source>
</evidence>
<dbReference type="GO" id="GO:0051130">
    <property type="term" value="P:positive regulation of cellular component organization"/>
    <property type="evidence" value="ECO:0007669"/>
    <property type="project" value="UniProtKB-ARBA"/>
</dbReference>
<dbReference type="GO" id="GO:0004714">
    <property type="term" value="F:transmembrane receptor protein tyrosine kinase activity"/>
    <property type="evidence" value="ECO:0007669"/>
    <property type="project" value="UniProtKB-EC"/>
</dbReference>
<evidence type="ECO:0000256" key="8">
    <source>
        <dbReference type="ARBA" id="ARBA00022741"/>
    </source>
</evidence>
<dbReference type="Pfam" id="PF07714">
    <property type="entry name" value="PK_Tyr_Ser-Thr"/>
    <property type="match status" value="1"/>
</dbReference>
<dbReference type="SMART" id="SM00135">
    <property type="entry name" value="LY"/>
    <property type="match status" value="2"/>
</dbReference>
<dbReference type="SUPFAM" id="SSF49265">
    <property type="entry name" value="Fibronectin type III"/>
    <property type="match status" value="2"/>
</dbReference>
<evidence type="ECO:0000256" key="15">
    <source>
        <dbReference type="ARBA" id="ARBA00023180"/>
    </source>
</evidence>